<dbReference type="EMBL" id="DQUR01000166">
    <property type="protein sequence ID" value="HIP89272.1"/>
    <property type="molecule type" value="Genomic_DNA"/>
</dbReference>
<evidence type="ECO:0000313" key="3">
    <source>
        <dbReference type="Proteomes" id="UP000649326"/>
    </source>
</evidence>
<dbReference type="AlphaFoldDB" id="A0A833DZ11"/>
<gene>
    <name evidence="1" type="ORF">EYH13_03270</name>
    <name evidence="2" type="ORF">EYH24_04915</name>
</gene>
<dbReference type="Proteomes" id="UP000649326">
    <property type="component" value="Unassembled WGS sequence"/>
</dbReference>
<dbReference type="Proteomes" id="UP000653692">
    <property type="component" value="Unassembled WGS sequence"/>
</dbReference>
<comment type="caution">
    <text evidence="1">The sequence shown here is derived from an EMBL/GenBank/DDBJ whole genome shotgun (WGS) entry which is preliminary data.</text>
</comment>
<reference evidence="1" key="1">
    <citation type="journal article" date="2020" name="ISME J.">
        <title>Gammaproteobacteria mediating utilization of methyl-, sulfur- and petroleum organic compounds in deep ocean hydrothermal plumes.</title>
        <authorList>
            <person name="Zhou Z."/>
            <person name="Liu Y."/>
            <person name="Pan J."/>
            <person name="Cron B.R."/>
            <person name="Toner B.M."/>
            <person name="Anantharaman K."/>
            <person name="Breier J.A."/>
            <person name="Dick G.J."/>
            <person name="Li M."/>
        </authorList>
    </citation>
    <scope>NUCLEOTIDE SEQUENCE</scope>
    <source>
        <strain evidence="1">SZUA-1451</strain>
        <strain evidence="2">SZUA-1476</strain>
    </source>
</reference>
<accession>A0A833DZ11</accession>
<protein>
    <submittedName>
        <fullName evidence="1">Uncharacterized protein</fullName>
    </submittedName>
</protein>
<proteinExistence type="predicted"/>
<name>A0A833DZ11_9EURY</name>
<organism evidence="1 3">
    <name type="scientific">Thermococcus paralvinellae</name>
    <dbReference type="NCBI Taxonomy" id="582419"/>
    <lineage>
        <taxon>Archaea</taxon>
        <taxon>Methanobacteriati</taxon>
        <taxon>Methanobacteriota</taxon>
        <taxon>Thermococci</taxon>
        <taxon>Thermococcales</taxon>
        <taxon>Thermococcaceae</taxon>
        <taxon>Thermococcus</taxon>
    </lineage>
</organism>
<evidence type="ECO:0000313" key="2">
    <source>
        <dbReference type="EMBL" id="HIP89272.1"/>
    </source>
</evidence>
<sequence>MKEWKNLLRDEGFIKVGDFLIELSVDTECPCKDDRVYPTITVYDNKTGSWYYIDEPFEPVNNYTEAWKQAIKVLTEYVKGKEPRLKVTPKKFAPDDVIERFAHALKTLKT</sequence>
<dbReference type="EMBL" id="DQUG01000136">
    <property type="protein sequence ID" value="HIP75162.1"/>
    <property type="molecule type" value="Genomic_DNA"/>
</dbReference>
<evidence type="ECO:0000313" key="1">
    <source>
        <dbReference type="EMBL" id="HIP75162.1"/>
    </source>
</evidence>